<dbReference type="Proteomes" id="UP001635817">
    <property type="component" value="Unassembled WGS sequence"/>
</dbReference>
<protein>
    <submittedName>
        <fullName evidence="2">Uncharacterized protein</fullName>
    </submittedName>
</protein>
<evidence type="ECO:0000256" key="1">
    <source>
        <dbReference type="SAM" id="Phobius"/>
    </source>
</evidence>
<feature type="transmembrane region" description="Helical" evidence="1">
    <location>
        <begin position="78"/>
        <end position="96"/>
    </location>
</feature>
<dbReference type="EMBL" id="JBKBDE010000014">
    <property type="protein sequence ID" value="MFN6554767.1"/>
    <property type="molecule type" value="Genomic_DNA"/>
</dbReference>
<keyword evidence="1" id="KW-1133">Transmembrane helix</keyword>
<keyword evidence="3" id="KW-1185">Reference proteome</keyword>
<keyword evidence="1" id="KW-0812">Transmembrane</keyword>
<comment type="caution">
    <text evidence="2">The sequence shown here is derived from an EMBL/GenBank/DDBJ whole genome shotgun (WGS) entry which is preliminary data.</text>
</comment>
<accession>A0ABW9M3A3</accession>
<dbReference type="RefSeq" id="WP_409552817.1">
    <property type="nucleotide sequence ID" value="NZ_JBKBDE010000014.1"/>
</dbReference>
<organism evidence="2 3">
    <name type="scientific">Mycolicibacterium septicum</name>
    <dbReference type="NCBI Taxonomy" id="98668"/>
    <lineage>
        <taxon>Bacteria</taxon>
        <taxon>Bacillati</taxon>
        <taxon>Actinomycetota</taxon>
        <taxon>Actinomycetes</taxon>
        <taxon>Mycobacteriales</taxon>
        <taxon>Mycobacteriaceae</taxon>
        <taxon>Mycolicibacterium</taxon>
    </lineage>
</organism>
<reference evidence="2 3" key="1">
    <citation type="submission" date="2024-12" db="EMBL/GenBank/DDBJ databases">
        <title>The coexistence of Mycolicibacterium septicum and Mycolicibacterium nivoides in clinical samples.</title>
        <authorList>
            <person name="Wang C."/>
            <person name="Feng Y."/>
            <person name="Zong Z."/>
        </authorList>
    </citation>
    <scope>NUCLEOTIDE SEQUENCE [LARGE SCALE GENOMIC DNA]</scope>
    <source>
        <strain evidence="2 3">120310</strain>
    </source>
</reference>
<keyword evidence="1" id="KW-0472">Membrane</keyword>
<evidence type="ECO:0000313" key="3">
    <source>
        <dbReference type="Proteomes" id="UP001635817"/>
    </source>
</evidence>
<name>A0ABW9M3A3_9MYCO</name>
<proteinExistence type="predicted"/>
<gene>
    <name evidence="2" type="ORF">ACK4CP_30555</name>
</gene>
<evidence type="ECO:0000313" key="2">
    <source>
        <dbReference type="EMBL" id="MFN6554767.1"/>
    </source>
</evidence>
<sequence>MTLQTYQHSPPATASARDPWWEYAAGAAAALLAGYEPPAVPTFGPVLQSDESVYIQTEAHYSRLRGGGDGHYGRSRTMILGGVGLTLGMLAAQGIMDRRQRRRIERDQIPAWRDQCYVPVTVTTHRLLCPAFDGQLESFWFVHATEFYPDLAQRSVTLAFGDEYEPLRLTGPAAPAIALWSAVEILGPRWHEDIRLHPLFARHGS</sequence>